<dbReference type="HAMAP" id="MF_00028">
    <property type="entry name" value="CobQ"/>
    <property type="match status" value="1"/>
</dbReference>
<organism evidence="7 8">
    <name type="scientific">Emergencia timonensis</name>
    <dbReference type="NCBI Taxonomy" id="1776384"/>
    <lineage>
        <taxon>Bacteria</taxon>
        <taxon>Bacillati</taxon>
        <taxon>Bacillota</taxon>
        <taxon>Clostridia</taxon>
        <taxon>Peptostreptococcales</taxon>
        <taxon>Anaerovoracaceae</taxon>
        <taxon>Emergencia</taxon>
    </lineage>
</organism>
<dbReference type="InterPro" id="IPR004459">
    <property type="entry name" value="CobQ_synth"/>
</dbReference>
<dbReference type="CDD" id="cd05389">
    <property type="entry name" value="CobQ_N"/>
    <property type="match status" value="1"/>
</dbReference>
<dbReference type="InterPro" id="IPR011698">
    <property type="entry name" value="GATase_3"/>
</dbReference>
<feature type="active site" evidence="4">
    <location>
        <position position="420"/>
    </location>
</feature>
<dbReference type="InterPro" id="IPR029062">
    <property type="entry name" value="Class_I_gatase-like"/>
</dbReference>
<comment type="caution">
    <text evidence="7">The sequence shown here is derived from an EMBL/GenBank/DDBJ whole genome shotgun (WGS) entry which is preliminary data.</text>
</comment>
<comment type="function">
    <text evidence="4">Catalyzes amidations at positions B, D, E, and G on adenosylcobyrinic A,C-diamide. NH(2) groups are provided by glutamine, and one molecule of ATP is hydrogenolyzed for each amidation.</text>
</comment>
<dbReference type="CDD" id="cd01750">
    <property type="entry name" value="GATase1_CobQ"/>
    <property type="match status" value="1"/>
</dbReference>
<dbReference type="Pfam" id="PF01656">
    <property type="entry name" value="CbiA"/>
    <property type="match status" value="1"/>
</dbReference>
<evidence type="ECO:0000313" key="8">
    <source>
        <dbReference type="Proteomes" id="UP000284841"/>
    </source>
</evidence>
<feature type="active site" description="Nucleophile" evidence="4">
    <location>
        <position position="330"/>
    </location>
</feature>
<dbReference type="PANTHER" id="PTHR21343:SF1">
    <property type="entry name" value="COBYRIC ACID SYNTHASE"/>
    <property type="match status" value="1"/>
</dbReference>
<accession>A0A415E388</accession>
<dbReference type="NCBIfam" id="NF001989">
    <property type="entry name" value="PRK00784.1"/>
    <property type="match status" value="1"/>
</dbReference>
<sequence length="484" mass="52431">MAKTIMVQGTCSNAGKSLLAAGICRILKQDGYKVAPFKSQNMALNSFITKDGMEMGRAQVMQAEACQINPDCRMNPILLKPTSDEGSQVIINGEVYGNFSAKDFYEKKDEFRGAVKEAFDSLAAEYDVIVLEGAGSPAEINLKDNDLVNMGMAEMADAPVLLVGDIDRGGVFASLAGTMLLFDEKEKARVKGVVINKFRGDVTILEPGLHMLEDIIQVPVVGVVPYMHLDVDDEDSLTDRFVSRKGDALVDIAVIRTPRISNFTDFNPFEYIEGVNVRYVGSVGELGEPDMIMLPGTKNTMSDLLWLRQSGLEASILKFYAKGKPIFGICGGYQMLGQSLSDPNGVEHGGDMAGIGLLPHSTIFEDQKVRTAASGILSGVDGIFAGLSGKAYQGYEIHMGVSGVEGNIINEGNVYGTYIHGVFDKEEIARTIVEGLLAAKGLDFSDVKAFDIEAHKQTQYDILAEGLRKSLDMELLYKIVNGTT</sequence>
<evidence type="ECO:0000256" key="1">
    <source>
        <dbReference type="ARBA" id="ARBA00004953"/>
    </source>
</evidence>
<dbReference type="PROSITE" id="PS51273">
    <property type="entry name" value="GATASE_TYPE_1"/>
    <property type="match status" value="1"/>
</dbReference>
<dbReference type="STRING" id="1776384.GCA_900086585_03665"/>
<dbReference type="NCBIfam" id="TIGR00313">
    <property type="entry name" value="cobQ"/>
    <property type="match status" value="1"/>
</dbReference>
<feature type="domain" description="CobQ/CobB/MinD/ParA nucleotide binding" evidence="5">
    <location>
        <begin position="5"/>
        <end position="227"/>
    </location>
</feature>
<dbReference type="GO" id="GO:0015420">
    <property type="term" value="F:ABC-type vitamin B12 transporter activity"/>
    <property type="evidence" value="ECO:0007669"/>
    <property type="project" value="UniProtKB-UniRule"/>
</dbReference>
<dbReference type="UniPathway" id="UPA00148"/>
<dbReference type="EMBL" id="QRMS01000002">
    <property type="protein sequence ID" value="RHJ88101.1"/>
    <property type="molecule type" value="Genomic_DNA"/>
</dbReference>
<evidence type="ECO:0000313" key="7">
    <source>
        <dbReference type="EMBL" id="RHJ88101.1"/>
    </source>
</evidence>
<dbReference type="Gene3D" id="3.40.50.880">
    <property type="match status" value="1"/>
</dbReference>
<evidence type="ECO:0000256" key="2">
    <source>
        <dbReference type="ARBA" id="ARBA00022573"/>
    </source>
</evidence>
<dbReference type="GO" id="GO:0009236">
    <property type="term" value="P:cobalamin biosynthetic process"/>
    <property type="evidence" value="ECO:0007669"/>
    <property type="project" value="UniProtKB-UniRule"/>
</dbReference>
<protein>
    <recommendedName>
        <fullName evidence="4">Cobyric acid synthase</fullName>
    </recommendedName>
</protein>
<dbReference type="PANTHER" id="PTHR21343">
    <property type="entry name" value="DETHIOBIOTIN SYNTHETASE"/>
    <property type="match status" value="1"/>
</dbReference>
<dbReference type="Gene3D" id="3.40.50.300">
    <property type="entry name" value="P-loop containing nucleotide triphosphate hydrolases"/>
    <property type="match status" value="1"/>
</dbReference>
<dbReference type="SUPFAM" id="SSF52317">
    <property type="entry name" value="Class I glutamine amidotransferase-like"/>
    <property type="match status" value="1"/>
</dbReference>
<evidence type="ECO:0000259" key="6">
    <source>
        <dbReference type="Pfam" id="PF07685"/>
    </source>
</evidence>
<proteinExistence type="inferred from homology"/>
<keyword evidence="3 4" id="KW-0315">Glutamine amidotransferase</keyword>
<dbReference type="Proteomes" id="UP000284841">
    <property type="component" value="Unassembled WGS sequence"/>
</dbReference>
<evidence type="ECO:0000256" key="3">
    <source>
        <dbReference type="ARBA" id="ARBA00022962"/>
    </source>
</evidence>
<dbReference type="InterPro" id="IPR027417">
    <property type="entry name" value="P-loop_NTPase"/>
</dbReference>
<comment type="similarity">
    <text evidence="4">Belongs to the CobB/CobQ family. CobQ subfamily.</text>
</comment>
<dbReference type="InterPro" id="IPR047045">
    <property type="entry name" value="CobQ_N"/>
</dbReference>
<name>A0A415E388_9FIRM</name>
<dbReference type="OrthoDB" id="9808302at2"/>
<comment type="pathway">
    <text evidence="1 4">Cofactor biosynthesis; adenosylcobalamin biosynthesis.</text>
</comment>
<dbReference type="PROSITE" id="PS51274">
    <property type="entry name" value="GATASE_COBBQ"/>
    <property type="match status" value="1"/>
</dbReference>
<reference evidence="7 8" key="1">
    <citation type="submission" date="2018-08" db="EMBL/GenBank/DDBJ databases">
        <title>A genome reference for cultivated species of the human gut microbiota.</title>
        <authorList>
            <person name="Zou Y."/>
            <person name="Xue W."/>
            <person name="Luo G."/>
        </authorList>
    </citation>
    <scope>NUCLEOTIDE SEQUENCE [LARGE SCALE GENOMIC DNA]</scope>
    <source>
        <strain evidence="7 8">AM07-24</strain>
    </source>
</reference>
<dbReference type="InterPro" id="IPR033949">
    <property type="entry name" value="CobQ_GATase1"/>
</dbReference>
<dbReference type="SUPFAM" id="SSF52540">
    <property type="entry name" value="P-loop containing nucleoside triphosphate hydrolases"/>
    <property type="match status" value="1"/>
</dbReference>
<dbReference type="Pfam" id="PF07685">
    <property type="entry name" value="GATase_3"/>
    <property type="match status" value="1"/>
</dbReference>
<keyword evidence="2 4" id="KW-0169">Cobalamin biosynthesis</keyword>
<dbReference type="RefSeq" id="WP_118334653.1">
    <property type="nucleotide sequence ID" value="NZ_AP025567.1"/>
</dbReference>
<keyword evidence="8" id="KW-1185">Reference proteome</keyword>
<dbReference type="GO" id="GO:0003824">
    <property type="term" value="F:catalytic activity"/>
    <property type="evidence" value="ECO:0007669"/>
    <property type="project" value="InterPro"/>
</dbReference>
<evidence type="ECO:0000256" key="4">
    <source>
        <dbReference type="HAMAP-Rule" id="MF_00028"/>
    </source>
</evidence>
<dbReference type="AlphaFoldDB" id="A0A415E388"/>
<gene>
    <name evidence="4" type="primary">cobQ</name>
    <name evidence="7" type="ORF">DW099_06685</name>
</gene>
<feature type="domain" description="CobB/CobQ-like glutamine amidotransferase" evidence="6">
    <location>
        <begin position="251"/>
        <end position="427"/>
    </location>
</feature>
<dbReference type="InterPro" id="IPR002586">
    <property type="entry name" value="CobQ/CobB/MinD/ParA_Nub-bd_dom"/>
</dbReference>
<evidence type="ECO:0000259" key="5">
    <source>
        <dbReference type="Pfam" id="PF01656"/>
    </source>
</evidence>